<evidence type="ECO:0000256" key="2">
    <source>
        <dbReference type="ARBA" id="ARBA00022679"/>
    </source>
</evidence>
<protein>
    <recommendedName>
        <fullName evidence="1">protein acetyllysine N-acetyltransferase</fullName>
        <ecNumber evidence="1">2.3.1.286</ecNumber>
    </recommendedName>
</protein>
<dbReference type="EMBL" id="AYER01000006">
    <property type="protein sequence ID" value="ESK38725.1"/>
    <property type="molecule type" value="Genomic_DNA"/>
</dbReference>
<dbReference type="STRING" id="1392540.P256_01544"/>
<evidence type="ECO:0000256" key="1">
    <source>
        <dbReference type="ARBA" id="ARBA00012928"/>
    </source>
</evidence>
<feature type="domain" description="Deacetylase sirtuin-type" evidence="5">
    <location>
        <begin position="1"/>
        <end position="231"/>
    </location>
</feature>
<dbReference type="SUPFAM" id="SSF52467">
    <property type="entry name" value="DHS-like NAD/FAD-binding domain"/>
    <property type="match status" value="1"/>
</dbReference>
<dbReference type="Gene3D" id="3.30.1600.10">
    <property type="entry name" value="SIR2/SIRT2 'Small Domain"/>
    <property type="match status" value="1"/>
</dbReference>
<dbReference type="InterPro" id="IPR050134">
    <property type="entry name" value="NAD-dep_sirtuin_deacylases"/>
</dbReference>
<dbReference type="GO" id="GO:0070403">
    <property type="term" value="F:NAD+ binding"/>
    <property type="evidence" value="ECO:0007669"/>
    <property type="project" value="InterPro"/>
</dbReference>
<dbReference type="eggNOG" id="COG0846">
    <property type="taxonomic scope" value="Bacteria"/>
</dbReference>
<dbReference type="PROSITE" id="PS50305">
    <property type="entry name" value="SIRTUIN"/>
    <property type="match status" value="1"/>
</dbReference>
<comment type="caution">
    <text evidence="6">The sequence shown here is derived from an EMBL/GenBank/DDBJ whole genome shotgun (WGS) entry which is preliminary data.</text>
</comment>
<dbReference type="PATRIC" id="fig|1392540.3.peg.1494"/>
<dbReference type="Proteomes" id="UP000023785">
    <property type="component" value="Unassembled WGS sequence"/>
</dbReference>
<evidence type="ECO:0000256" key="4">
    <source>
        <dbReference type="PROSITE-ProRule" id="PRU00236"/>
    </source>
</evidence>
<dbReference type="AlphaFoldDB" id="V2TRP4"/>
<dbReference type="InterPro" id="IPR026591">
    <property type="entry name" value="Sirtuin_cat_small_dom_sf"/>
</dbReference>
<dbReference type="Gene3D" id="3.40.50.1220">
    <property type="entry name" value="TPP-binding domain"/>
    <property type="match status" value="1"/>
</dbReference>
<dbReference type="PANTHER" id="PTHR11085:SF4">
    <property type="entry name" value="NAD-DEPENDENT PROTEIN DEACYLASE"/>
    <property type="match status" value="1"/>
</dbReference>
<dbReference type="PANTHER" id="PTHR11085">
    <property type="entry name" value="NAD-DEPENDENT PROTEIN DEACYLASE SIRTUIN-5, MITOCHONDRIAL-RELATED"/>
    <property type="match status" value="1"/>
</dbReference>
<dbReference type="InterPro" id="IPR026590">
    <property type="entry name" value="Ssirtuin_cat_dom"/>
</dbReference>
<dbReference type="GO" id="GO:0017136">
    <property type="term" value="F:histone deacetylase activity, NAD-dependent"/>
    <property type="evidence" value="ECO:0007669"/>
    <property type="project" value="TreeGrafter"/>
</dbReference>
<comment type="caution">
    <text evidence="4">Lacks conserved residue(s) required for the propagation of feature annotation.</text>
</comment>
<evidence type="ECO:0000313" key="6">
    <source>
        <dbReference type="EMBL" id="ESK38725.1"/>
    </source>
</evidence>
<keyword evidence="3" id="KW-0520">NAD</keyword>
<evidence type="ECO:0000313" key="7">
    <source>
        <dbReference type="Proteomes" id="UP000023785"/>
    </source>
</evidence>
<name>V2TRP4_9GAMM</name>
<dbReference type="HOGENOM" id="CLU_023643_3_1_6"/>
<sequence>MTMKKKLVVLTGAGISAESNISTFRDSNGMWENHNIEDVASIEGWNKNPALVNNFYNLRRQNVRKATPNIAHDILAELESKYDVTILTQNVDDLHERAGSTNVLHMHGDILTAISSDPNRQLNADNTIYPVTSDLNHLIDLDSNGYSLRPNIVWFGEEVRYLLFAQEAVKKSDIFLVIGTSLNVFPVASLVKYAQGDCYNINPDINTHIDGYINIHQVASLGMLEFNAIHS</sequence>
<accession>V2TRP4</accession>
<reference evidence="6 7" key="1">
    <citation type="submission" date="2013-10" db="EMBL/GenBank/DDBJ databases">
        <title>The Genome Sequence of Acinetobacter nectaris CIP 110549.</title>
        <authorList>
            <consortium name="The Broad Institute Genomics Platform"/>
            <consortium name="The Broad Institute Genome Sequencing Center for Infectious Disease"/>
            <person name="Cerqueira G."/>
            <person name="Feldgarden M."/>
            <person name="Courvalin P."/>
            <person name="Grillot-Courvalin C."/>
            <person name="Clermont D."/>
            <person name="Rocha E."/>
            <person name="Yoon E.-J."/>
            <person name="Nemec A."/>
            <person name="Young S.K."/>
            <person name="Zeng Q."/>
            <person name="Gargeya S."/>
            <person name="Fitzgerald M."/>
            <person name="Abouelleil A."/>
            <person name="Alvarado L."/>
            <person name="Berlin A.M."/>
            <person name="Chapman S.B."/>
            <person name="Gainer-Dewar J."/>
            <person name="Goldberg J."/>
            <person name="Gnerre S."/>
            <person name="Griggs A."/>
            <person name="Gujja S."/>
            <person name="Hansen M."/>
            <person name="Howarth C."/>
            <person name="Imamovic A."/>
            <person name="Ireland A."/>
            <person name="Larimer J."/>
            <person name="McCowan C."/>
            <person name="Murphy C."/>
            <person name="Pearson M."/>
            <person name="Poon T.W."/>
            <person name="Priest M."/>
            <person name="Roberts A."/>
            <person name="Saif S."/>
            <person name="Shea T."/>
            <person name="Sykes S."/>
            <person name="Wortman J."/>
            <person name="Nusbaum C."/>
            <person name="Birren B."/>
        </authorList>
    </citation>
    <scope>NUCLEOTIDE SEQUENCE [LARGE SCALE GENOMIC DNA]</scope>
    <source>
        <strain evidence="6 7">CIP 110549</strain>
    </source>
</reference>
<dbReference type="Pfam" id="PF02146">
    <property type="entry name" value="SIR2"/>
    <property type="match status" value="1"/>
</dbReference>
<organism evidence="6 7">
    <name type="scientific">Acinetobacter nectaris CIP 110549</name>
    <dbReference type="NCBI Taxonomy" id="1392540"/>
    <lineage>
        <taxon>Bacteria</taxon>
        <taxon>Pseudomonadati</taxon>
        <taxon>Pseudomonadota</taxon>
        <taxon>Gammaproteobacteria</taxon>
        <taxon>Moraxellales</taxon>
        <taxon>Moraxellaceae</taxon>
        <taxon>Acinetobacter</taxon>
    </lineage>
</organism>
<keyword evidence="2" id="KW-0808">Transferase</keyword>
<proteinExistence type="predicted"/>
<dbReference type="InterPro" id="IPR029035">
    <property type="entry name" value="DHS-like_NAD/FAD-binding_dom"/>
</dbReference>
<dbReference type="InterPro" id="IPR003000">
    <property type="entry name" value="Sirtuin"/>
</dbReference>
<evidence type="ECO:0000259" key="5">
    <source>
        <dbReference type="PROSITE" id="PS50305"/>
    </source>
</evidence>
<gene>
    <name evidence="6" type="ORF">P256_01544</name>
</gene>
<keyword evidence="7" id="KW-1185">Reference proteome</keyword>
<evidence type="ECO:0000256" key="3">
    <source>
        <dbReference type="ARBA" id="ARBA00023027"/>
    </source>
</evidence>
<dbReference type="EC" id="2.3.1.286" evidence="1"/>